<sequence>MQERGSFSPKSVSWRASDGSLLAALPKPPPPSRGAAPPDGVVSLPLNLVVEILMEAVEAQPTAQVEFGCRVVDVGQDLESDSAWVDVVKDGEEDKPSRIEASYVVGCDGASSSVRASLFGRSFPGYTWDTWLVAVNVRFRDVKAYHAAFSDVNFLIHPTNWCMVAKVGGPGNLFRVTYGEPGSMSKEACAAPERTLERLQAILPGHLSDPAQVEVVSSSPYRVHQRCAPSFRVGRVLLAADAAHLCNPMGGMGLTNGMVDVGGLADCLIGIHRGVAGDDILDKYDTIRRGIFQDVVDGITATNLRRIMQDSSEALGADPFLRACREAAQSPENAAMLANAMRAPAKLKHDFTQYYLSDVQAGPQSHGLDVAHLSSVEKTATALA</sequence>
<dbReference type="PRINTS" id="PR00420">
    <property type="entry name" value="RNGMNOXGNASE"/>
</dbReference>
<organism evidence="6 7">
    <name type="scientific">Diaporthe australafricana</name>
    <dbReference type="NCBI Taxonomy" id="127596"/>
    <lineage>
        <taxon>Eukaryota</taxon>
        <taxon>Fungi</taxon>
        <taxon>Dikarya</taxon>
        <taxon>Ascomycota</taxon>
        <taxon>Pezizomycotina</taxon>
        <taxon>Sordariomycetes</taxon>
        <taxon>Sordariomycetidae</taxon>
        <taxon>Diaporthales</taxon>
        <taxon>Diaporthaceae</taxon>
        <taxon>Diaporthe</taxon>
    </lineage>
</organism>
<keyword evidence="7" id="KW-1185">Reference proteome</keyword>
<evidence type="ECO:0000256" key="2">
    <source>
        <dbReference type="ARBA" id="ARBA00022630"/>
    </source>
</evidence>
<evidence type="ECO:0000256" key="3">
    <source>
        <dbReference type="ARBA" id="ARBA00022827"/>
    </source>
</evidence>
<dbReference type="PANTHER" id="PTHR43004">
    <property type="entry name" value="TRK SYSTEM POTASSIUM UPTAKE PROTEIN"/>
    <property type="match status" value="1"/>
</dbReference>
<feature type="domain" description="FAD-binding" evidence="5">
    <location>
        <begin position="41"/>
        <end position="297"/>
    </location>
</feature>
<dbReference type="Pfam" id="PF01494">
    <property type="entry name" value="FAD_binding_3"/>
    <property type="match status" value="1"/>
</dbReference>
<dbReference type="Proteomes" id="UP001583177">
    <property type="component" value="Unassembled WGS sequence"/>
</dbReference>
<evidence type="ECO:0000259" key="5">
    <source>
        <dbReference type="Pfam" id="PF01494"/>
    </source>
</evidence>
<comment type="cofactor">
    <cofactor evidence="1">
        <name>FAD</name>
        <dbReference type="ChEBI" id="CHEBI:57692"/>
    </cofactor>
</comment>
<proteinExistence type="predicted"/>
<evidence type="ECO:0000256" key="4">
    <source>
        <dbReference type="ARBA" id="ARBA00023002"/>
    </source>
</evidence>
<dbReference type="InterPro" id="IPR036188">
    <property type="entry name" value="FAD/NAD-bd_sf"/>
</dbReference>
<dbReference type="Gene3D" id="3.30.9.10">
    <property type="entry name" value="D-Amino Acid Oxidase, subunit A, domain 2"/>
    <property type="match status" value="1"/>
</dbReference>
<evidence type="ECO:0000313" key="7">
    <source>
        <dbReference type="Proteomes" id="UP001583177"/>
    </source>
</evidence>
<dbReference type="SUPFAM" id="SSF51905">
    <property type="entry name" value="FAD/NAD(P)-binding domain"/>
    <property type="match status" value="1"/>
</dbReference>
<accession>A0ABR3WJM3</accession>
<dbReference type="InterPro" id="IPR050641">
    <property type="entry name" value="RIFMO-like"/>
</dbReference>
<dbReference type="Gene3D" id="3.50.50.60">
    <property type="entry name" value="FAD/NAD(P)-binding domain"/>
    <property type="match status" value="1"/>
</dbReference>
<dbReference type="InterPro" id="IPR002938">
    <property type="entry name" value="FAD-bd"/>
</dbReference>
<reference evidence="6 7" key="1">
    <citation type="journal article" date="2024" name="IMA Fungus">
        <title>IMA Genome - F19 : A genome assembly and annotation guide to empower mycologists, including annotated draft genome sequences of Ceratocystis pirilliformis, Diaporthe australafricana, Fusarium ophioides, Paecilomyces lecythidis, and Sporothrix stenoceras.</title>
        <authorList>
            <person name="Aylward J."/>
            <person name="Wilson A.M."/>
            <person name="Visagie C.M."/>
            <person name="Spraker J."/>
            <person name="Barnes I."/>
            <person name="Buitendag C."/>
            <person name="Ceriani C."/>
            <person name="Del Mar Angel L."/>
            <person name="du Plessis D."/>
            <person name="Fuchs T."/>
            <person name="Gasser K."/>
            <person name="Kramer D."/>
            <person name="Li W."/>
            <person name="Munsamy K."/>
            <person name="Piso A."/>
            <person name="Price J.L."/>
            <person name="Sonnekus B."/>
            <person name="Thomas C."/>
            <person name="van der Nest A."/>
            <person name="van Dijk A."/>
            <person name="van Heerden A."/>
            <person name="van Vuuren N."/>
            <person name="Yilmaz N."/>
            <person name="Duong T.A."/>
            <person name="van der Merwe N.A."/>
            <person name="Wingfield M.J."/>
            <person name="Wingfield B.D."/>
        </authorList>
    </citation>
    <scope>NUCLEOTIDE SEQUENCE [LARGE SCALE GENOMIC DNA]</scope>
    <source>
        <strain evidence="6 7">CMW 18300</strain>
    </source>
</reference>
<dbReference type="PANTHER" id="PTHR43004:SF19">
    <property type="entry name" value="BINDING MONOOXYGENASE, PUTATIVE (JCVI)-RELATED"/>
    <property type="match status" value="1"/>
</dbReference>
<keyword evidence="2" id="KW-0285">Flavoprotein</keyword>
<evidence type="ECO:0000256" key="1">
    <source>
        <dbReference type="ARBA" id="ARBA00001974"/>
    </source>
</evidence>
<keyword evidence="3" id="KW-0274">FAD</keyword>
<comment type="caution">
    <text evidence="6">The sequence shown here is derived from an EMBL/GenBank/DDBJ whole genome shotgun (WGS) entry which is preliminary data.</text>
</comment>
<keyword evidence="4" id="KW-0560">Oxidoreductase</keyword>
<gene>
    <name evidence="6" type="ORF">Daus18300_008005</name>
</gene>
<protein>
    <recommendedName>
        <fullName evidence="5">FAD-binding domain-containing protein</fullName>
    </recommendedName>
</protein>
<dbReference type="EMBL" id="JAWRVE010000073">
    <property type="protein sequence ID" value="KAL1863856.1"/>
    <property type="molecule type" value="Genomic_DNA"/>
</dbReference>
<evidence type="ECO:0000313" key="6">
    <source>
        <dbReference type="EMBL" id="KAL1863856.1"/>
    </source>
</evidence>
<name>A0ABR3WJM3_9PEZI</name>